<keyword evidence="5" id="KW-0732">Signal</keyword>
<accession>A0ABR3C5G7</accession>
<dbReference type="GeneID" id="92013648"/>
<sequence>MPPLKQLPLLPLLASSLGAATATAATPYNTFDGPGHPACNAVADVINATSVDEIVSLVADAAAAGTPVRASGKGHMWYDTMCADDPRTVVIRTEFVNAISDFELAEGAAAGSVLIEAGVTFFQLAEYLHARGASVGYTLVNWNITLAGSVAMGAHRSSLREDSMVAAGVEEVHVVDGKGELRVVARDEGSDEWLAASTSLGLLGVIARLKVKIYPDFKVYAKQETSRSASLLEDDVLDGDIYGLISPYATANFWWWPYLRKFHYRYYDPVPSNTSDQEGFQSTFSVTKAEADTASALLNSGKYLASSNIAAETLFFSLWSPPNFREKTTDSAILSWPVYGWNYDVLIGGLYPGYGTEWDYGLRGLTLELAFPVTQANAVLKRVRKAFDDEAAKGIVMTSTYRSGINIKFGKAYFDLLGQVTYGTSDGADWTKGAIMFDFPSFKPTVGDGLRFNEPFYHKLATTLIDEFPCRPHWTKNTRDVFKQAVKNLDPDHLARFKKVREDFDPNGIFKSVVGEIIGVS</sequence>
<dbReference type="InterPro" id="IPR010031">
    <property type="entry name" value="FAD_lactone_oxidase-like"/>
</dbReference>
<dbReference type="SUPFAM" id="SSF56176">
    <property type="entry name" value="FAD-binding/transporter-associated domain-like"/>
    <property type="match status" value="1"/>
</dbReference>
<evidence type="ECO:0000256" key="2">
    <source>
        <dbReference type="ARBA" id="ARBA00013136"/>
    </source>
</evidence>
<feature type="signal peptide" evidence="5">
    <location>
        <begin position="1"/>
        <end position="24"/>
    </location>
</feature>
<dbReference type="InterPro" id="IPR016169">
    <property type="entry name" value="FAD-bd_PCMH_sub2"/>
</dbReference>
<dbReference type="Pfam" id="PF04030">
    <property type="entry name" value="ALO"/>
    <property type="match status" value="1"/>
</dbReference>
<feature type="domain" description="FAD-binding PCMH-type" evidence="6">
    <location>
        <begin position="38"/>
        <end position="216"/>
    </location>
</feature>
<name>A0ABR3C5G7_9PEZI</name>
<feature type="chain" id="PRO_5046933198" description="D-arabinono-1,4-lactone oxidase" evidence="5">
    <location>
        <begin position="25"/>
        <end position="521"/>
    </location>
</feature>
<proteinExistence type="predicted"/>
<dbReference type="Pfam" id="PF01565">
    <property type="entry name" value="FAD_binding_4"/>
    <property type="match status" value="1"/>
</dbReference>
<dbReference type="PANTHER" id="PTHR43762:SF1">
    <property type="entry name" value="D-ARABINONO-1,4-LACTONE OXIDASE"/>
    <property type="match status" value="1"/>
</dbReference>
<dbReference type="InterPro" id="IPR007173">
    <property type="entry name" value="ALO_C"/>
</dbReference>
<reference evidence="7 8" key="1">
    <citation type="submission" date="2024-02" db="EMBL/GenBank/DDBJ databases">
        <title>De novo assembly and annotation of 12 fungi associated with fruit tree decline syndrome in Ontario, Canada.</title>
        <authorList>
            <person name="Sulman M."/>
            <person name="Ellouze W."/>
            <person name="Ilyukhin E."/>
        </authorList>
    </citation>
    <scope>NUCLEOTIDE SEQUENCE [LARGE SCALE GENOMIC DNA]</scope>
    <source>
        <strain evidence="7 8">FDS-637</strain>
    </source>
</reference>
<evidence type="ECO:0000259" key="6">
    <source>
        <dbReference type="PROSITE" id="PS51387"/>
    </source>
</evidence>
<dbReference type="PANTHER" id="PTHR43762">
    <property type="entry name" value="L-GULONOLACTONE OXIDASE"/>
    <property type="match status" value="1"/>
</dbReference>
<dbReference type="EC" id="1.1.3.37" evidence="2"/>
<dbReference type="Gene3D" id="3.30.465.10">
    <property type="match status" value="1"/>
</dbReference>
<keyword evidence="8" id="KW-1185">Reference proteome</keyword>
<comment type="pathway">
    <text evidence="1">Cofactor biosynthesis; D-erythroascorbate biosynthesis; dehydro-D-arabinono-1,4-lactone from D-arabinose: step 2/2.</text>
</comment>
<evidence type="ECO:0000256" key="4">
    <source>
        <dbReference type="ARBA" id="ARBA00033418"/>
    </source>
</evidence>
<dbReference type="InterPro" id="IPR016166">
    <property type="entry name" value="FAD-bd_PCMH"/>
</dbReference>
<dbReference type="RefSeq" id="XP_066628907.1">
    <property type="nucleotide sequence ID" value="XM_066780961.1"/>
</dbReference>
<evidence type="ECO:0000256" key="5">
    <source>
        <dbReference type="SAM" id="SignalP"/>
    </source>
</evidence>
<dbReference type="InterPro" id="IPR016167">
    <property type="entry name" value="FAD-bd_PCMH_sub1"/>
</dbReference>
<comment type="caution">
    <text evidence="7">The sequence shown here is derived from an EMBL/GenBank/DDBJ whole genome shotgun (WGS) entry which is preliminary data.</text>
</comment>
<gene>
    <name evidence="7" type="ORF">SLS55_009563</name>
</gene>
<evidence type="ECO:0000313" key="8">
    <source>
        <dbReference type="Proteomes" id="UP001430584"/>
    </source>
</evidence>
<keyword evidence="3" id="KW-0560">Oxidoreductase</keyword>
<organism evidence="7 8">
    <name type="scientific">Diplodia seriata</name>
    <dbReference type="NCBI Taxonomy" id="420778"/>
    <lineage>
        <taxon>Eukaryota</taxon>
        <taxon>Fungi</taxon>
        <taxon>Dikarya</taxon>
        <taxon>Ascomycota</taxon>
        <taxon>Pezizomycotina</taxon>
        <taxon>Dothideomycetes</taxon>
        <taxon>Dothideomycetes incertae sedis</taxon>
        <taxon>Botryosphaeriales</taxon>
        <taxon>Botryosphaeriaceae</taxon>
        <taxon>Diplodia</taxon>
    </lineage>
</organism>
<evidence type="ECO:0000256" key="3">
    <source>
        <dbReference type="ARBA" id="ARBA00023002"/>
    </source>
</evidence>
<dbReference type="InterPro" id="IPR006094">
    <property type="entry name" value="Oxid_FAD_bind_N"/>
</dbReference>
<dbReference type="InterPro" id="IPR036318">
    <property type="entry name" value="FAD-bd_PCMH-like_sf"/>
</dbReference>
<protein>
    <recommendedName>
        <fullName evidence="2">D-arabinono-1,4-lactone oxidase</fullName>
        <ecNumber evidence="2">1.1.3.37</ecNumber>
    </recommendedName>
    <alternativeName>
        <fullName evidence="4">L-galactono-gamma-lactone oxidase</fullName>
    </alternativeName>
</protein>
<dbReference type="PROSITE" id="PS51387">
    <property type="entry name" value="FAD_PCMH"/>
    <property type="match status" value="1"/>
</dbReference>
<dbReference type="Proteomes" id="UP001430584">
    <property type="component" value="Unassembled WGS sequence"/>
</dbReference>
<dbReference type="Gene3D" id="3.30.43.10">
    <property type="entry name" value="Uridine Diphospho-n-acetylenolpyruvylglucosamine Reductase, domain 2"/>
    <property type="match status" value="1"/>
</dbReference>
<evidence type="ECO:0000313" key="7">
    <source>
        <dbReference type="EMBL" id="KAL0255036.1"/>
    </source>
</evidence>
<dbReference type="EMBL" id="JAJVCZ030000010">
    <property type="protein sequence ID" value="KAL0255036.1"/>
    <property type="molecule type" value="Genomic_DNA"/>
</dbReference>
<evidence type="ECO:0000256" key="1">
    <source>
        <dbReference type="ARBA" id="ARBA00005083"/>
    </source>
</evidence>